<gene>
    <name evidence="2" type="ORF">LIER_40221</name>
</gene>
<dbReference type="AlphaFoldDB" id="A0AAV3QU89"/>
<evidence type="ECO:0000256" key="1">
    <source>
        <dbReference type="SAM" id="MobiDB-lite"/>
    </source>
</evidence>
<name>A0AAV3QU89_LITER</name>
<dbReference type="Proteomes" id="UP001454036">
    <property type="component" value="Unassembled WGS sequence"/>
</dbReference>
<comment type="caution">
    <text evidence="2">The sequence shown here is derived from an EMBL/GenBank/DDBJ whole genome shotgun (WGS) entry which is preliminary data.</text>
</comment>
<evidence type="ECO:0000313" key="2">
    <source>
        <dbReference type="EMBL" id="GAA0166618.1"/>
    </source>
</evidence>
<feature type="region of interest" description="Disordered" evidence="1">
    <location>
        <begin position="33"/>
        <end position="58"/>
    </location>
</feature>
<reference evidence="2 3" key="1">
    <citation type="submission" date="2024-01" db="EMBL/GenBank/DDBJ databases">
        <title>The complete chloroplast genome sequence of Lithospermum erythrorhizon: insights into the phylogenetic relationship among Boraginaceae species and the maternal lineages of purple gromwells.</title>
        <authorList>
            <person name="Okada T."/>
            <person name="Watanabe K."/>
        </authorList>
    </citation>
    <scope>NUCLEOTIDE SEQUENCE [LARGE SCALE GENOMIC DNA]</scope>
</reference>
<dbReference type="EMBL" id="BAABME010022794">
    <property type="protein sequence ID" value="GAA0166618.1"/>
    <property type="molecule type" value="Genomic_DNA"/>
</dbReference>
<protein>
    <submittedName>
        <fullName evidence="2">Uncharacterized protein</fullName>
    </submittedName>
</protein>
<sequence length="108" mass="12215">MHRSDLLMLLRRSFSKQNENQRKMMLVGYFDDSNSSTASQSASNPSPLQPSEYYSSPLSPLKRQMSQVSINPDEDTDFIILPLLVDSVKFVPRSMNSSSELENVDLVV</sequence>
<accession>A0AAV3QU89</accession>
<keyword evidence="3" id="KW-1185">Reference proteome</keyword>
<proteinExistence type="predicted"/>
<organism evidence="2 3">
    <name type="scientific">Lithospermum erythrorhizon</name>
    <name type="common">Purple gromwell</name>
    <name type="synonym">Lithospermum officinale var. erythrorhizon</name>
    <dbReference type="NCBI Taxonomy" id="34254"/>
    <lineage>
        <taxon>Eukaryota</taxon>
        <taxon>Viridiplantae</taxon>
        <taxon>Streptophyta</taxon>
        <taxon>Embryophyta</taxon>
        <taxon>Tracheophyta</taxon>
        <taxon>Spermatophyta</taxon>
        <taxon>Magnoliopsida</taxon>
        <taxon>eudicotyledons</taxon>
        <taxon>Gunneridae</taxon>
        <taxon>Pentapetalae</taxon>
        <taxon>asterids</taxon>
        <taxon>lamiids</taxon>
        <taxon>Boraginales</taxon>
        <taxon>Boraginaceae</taxon>
        <taxon>Boraginoideae</taxon>
        <taxon>Lithospermeae</taxon>
        <taxon>Lithospermum</taxon>
    </lineage>
</organism>
<evidence type="ECO:0000313" key="3">
    <source>
        <dbReference type="Proteomes" id="UP001454036"/>
    </source>
</evidence>